<dbReference type="EMBL" id="IACI01119598">
    <property type="protein sequence ID" value="LAA34424.1"/>
    <property type="molecule type" value="Transcribed_RNA"/>
</dbReference>
<evidence type="ECO:0000313" key="1">
    <source>
        <dbReference type="EMBL" id="LAA34417.1"/>
    </source>
</evidence>
<accession>A0A2H6NK92</accession>
<dbReference type="EMBL" id="IACI01119594">
    <property type="protein sequence ID" value="LAA34417.1"/>
    <property type="molecule type" value="Transcribed_RNA"/>
</dbReference>
<dbReference type="EMBL" id="IACI01119600">
    <property type="protein sequence ID" value="LAA34427.1"/>
    <property type="molecule type" value="Transcribed_RNA"/>
</dbReference>
<reference evidence="1" key="2">
    <citation type="submission" date="2017-12" db="EMBL/GenBank/DDBJ databases">
        <title>Coralsnake Venomics: Analyses of Venom Gland Transcriptomes and Proteomes of Six Brazilian Taxa.</title>
        <authorList>
            <person name="Aird S.D."/>
            <person name="Jorge da Silva N."/>
            <person name="Qiu L."/>
            <person name="Villar-Briones A."/>
            <person name="Aparecida-Saddi V."/>
            <person name="Campos-Telles M.P."/>
            <person name="Grau M."/>
            <person name="Mikheyev A.S."/>
        </authorList>
    </citation>
    <scope>NUCLEOTIDE SEQUENCE</scope>
    <source>
        <tissue evidence="1">Venom_gland</tissue>
    </source>
</reference>
<organism evidence="1">
    <name type="scientific">Micrurus carvalhoi</name>
    <dbReference type="NCBI Taxonomy" id="3147026"/>
    <lineage>
        <taxon>Eukaryota</taxon>
        <taxon>Metazoa</taxon>
        <taxon>Chordata</taxon>
        <taxon>Craniata</taxon>
        <taxon>Vertebrata</taxon>
        <taxon>Euteleostomi</taxon>
        <taxon>Lepidosauria</taxon>
        <taxon>Squamata</taxon>
        <taxon>Bifurcata</taxon>
        <taxon>Unidentata</taxon>
        <taxon>Episquamata</taxon>
        <taxon>Toxicofera</taxon>
        <taxon>Serpentes</taxon>
        <taxon>Colubroidea</taxon>
        <taxon>Elapidae</taxon>
        <taxon>Elapinae</taxon>
        <taxon>Micrurus</taxon>
    </lineage>
</organism>
<reference evidence="1" key="1">
    <citation type="submission" date="2017-07" db="EMBL/GenBank/DDBJ databases">
        <authorList>
            <person name="Mikheyev A."/>
            <person name="Grau M."/>
        </authorList>
    </citation>
    <scope>NUCLEOTIDE SEQUENCE</scope>
    <source>
        <tissue evidence="1">Venom_gland</tissue>
    </source>
</reference>
<proteinExistence type="predicted"/>
<protein>
    <submittedName>
        <fullName evidence="1">Uncharacterized protein</fullName>
    </submittedName>
</protein>
<name>A0A2H6NK92_9SAUR</name>
<sequence length="104" mass="12471">MGDTNYPSKLESFFQSNLEMLKSLYNMSTTNVEQTLNLNHFAQHLYQKRMNEPSEPKEICSYQEMHFCPFYKLILANTHYKLSEMPMYKYLTIILSKMVKRAWV</sequence>
<dbReference type="AlphaFoldDB" id="A0A2H6NK92"/>